<proteinExistence type="predicted"/>
<keyword evidence="1" id="KW-0812">Transmembrane</keyword>
<feature type="transmembrane region" description="Helical" evidence="1">
    <location>
        <begin position="39"/>
        <end position="59"/>
    </location>
</feature>
<name>A0A6F8VCF6_9PROT</name>
<evidence type="ECO:0008006" key="4">
    <source>
        <dbReference type="Google" id="ProtNLM"/>
    </source>
</evidence>
<accession>A0A6F8VCF6</accession>
<feature type="transmembrane region" description="Helical" evidence="1">
    <location>
        <begin position="106"/>
        <end position="124"/>
    </location>
</feature>
<dbReference type="KEGG" id="slac:SKTS_13050"/>
<dbReference type="Proteomes" id="UP000502260">
    <property type="component" value="Chromosome"/>
</dbReference>
<evidence type="ECO:0000313" key="3">
    <source>
        <dbReference type="Proteomes" id="UP000502260"/>
    </source>
</evidence>
<evidence type="ECO:0000256" key="1">
    <source>
        <dbReference type="SAM" id="Phobius"/>
    </source>
</evidence>
<keyword evidence="1" id="KW-0472">Membrane</keyword>
<reference evidence="3" key="1">
    <citation type="submission" date="2020-03" db="EMBL/GenBank/DDBJ databases">
        <title>Complete genome sequence of sulfur-oxidizing bacterium skT11.</title>
        <authorList>
            <person name="Kanda M."/>
            <person name="Kojima H."/>
            <person name="Fukui M."/>
        </authorList>
    </citation>
    <scope>NUCLEOTIDE SEQUENCE [LARGE SCALE GENOMIC DNA]</scope>
    <source>
        <strain evidence="3">skT11</strain>
    </source>
</reference>
<organism evidence="2 3">
    <name type="scientific">Sulfurimicrobium lacus</name>
    <dbReference type="NCBI Taxonomy" id="2715678"/>
    <lineage>
        <taxon>Bacteria</taxon>
        <taxon>Pseudomonadati</taxon>
        <taxon>Pseudomonadota</taxon>
        <taxon>Betaproteobacteria</taxon>
        <taxon>Nitrosomonadales</taxon>
        <taxon>Sulfuricellaceae</taxon>
        <taxon>Sulfurimicrobium</taxon>
    </lineage>
</organism>
<feature type="transmembrane region" description="Helical" evidence="1">
    <location>
        <begin position="71"/>
        <end position="94"/>
    </location>
</feature>
<keyword evidence="3" id="KW-1185">Reference proteome</keyword>
<evidence type="ECO:0000313" key="2">
    <source>
        <dbReference type="EMBL" id="BCB26419.1"/>
    </source>
</evidence>
<dbReference type="RefSeq" id="WP_173062098.1">
    <property type="nucleotide sequence ID" value="NZ_AP022853.1"/>
</dbReference>
<protein>
    <recommendedName>
        <fullName evidence="4">Cobalt transporter</fullName>
    </recommendedName>
</protein>
<dbReference type="AlphaFoldDB" id="A0A6F8VCF6"/>
<dbReference type="EMBL" id="AP022853">
    <property type="protein sequence ID" value="BCB26419.1"/>
    <property type="molecule type" value="Genomic_DNA"/>
</dbReference>
<sequence>MAVPWGAFHFPSMIDLSIHPTTKILLWLVFAIAVQRFDFAVLALFSVIAILWMALAGGLSEGVLMLRRARWLLLSLLLIYAFATPGDPVLPLLGAFSPSLQGLRGGALQAWRLALLLVALALLLRSCPRENLLSGLYVLLRPFRKVGMNPERVAVRLWLTLHYAEQQTRQKMQAWREELRSALDPAPNVALHVSLELPAFTWRDAIVLVLATLLLGLALW</sequence>
<gene>
    <name evidence="2" type="ORF">SKTS_13050</name>
</gene>
<keyword evidence="1" id="KW-1133">Transmembrane helix</keyword>